<dbReference type="Ensembl" id="ENSSFOT00015054300.1">
    <property type="protein sequence ID" value="ENSSFOP00015040059.1"/>
    <property type="gene ID" value="ENSSFOG00015028928.1"/>
</dbReference>
<reference evidence="4 5" key="1">
    <citation type="submission" date="2019-04" db="EMBL/GenBank/DDBJ databases">
        <authorList>
            <consortium name="Wellcome Sanger Institute Data Sharing"/>
        </authorList>
    </citation>
    <scope>NUCLEOTIDE SEQUENCE [LARGE SCALE GENOMIC DNA]</scope>
</reference>
<dbReference type="GO" id="GO:0005783">
    <property type="term" value="C:endoplasmic reticulum"/>
    <property type="evidence" value="ECO:0007669"/>
    <property type="project" value="TreeGrafter"/>
</dbReference>
<reference evidence="4" key="2">
    <citation type="submission" date="2025-08" db="UniProtKB">
        <authorList>
            <consortium name="Ensembl"/>
        </authorList>
    </citation>
    <scope>IDENTIFICATION</scope>
</reference>
<evidence type="ECO:0000256" key="2">
    <source>
        <dbReference type="SAM" id="MobiDB-lite"/>
    </source>
</evidence>
<evidence type="ECO:0000256" key="1">
    <source>
        <dbReference type="RuleBase" id="RU000411"/>
    </source>
</evidence>
<dbReference type="Proteomes" id="UP000694397">
    <property type="component" value="Chromosome 13"/>
</dbReference>
<reference evidence="4" key="3">
    <citation type="submission" date="2025-09" db="UniProtKB">
        <authorList>
            <consortium name="Ensembl"/>
        </authorList>
    </citation>
    <scope>IDENTIFICATION</scope>
</reference>
<comment type="similarity">
    <text evidence="1">Belongs to the serpin family.</text>
</comment>
<evidence type="ECO:0000313" key="4">
    <source>
        <dbReference type="Ensembl" id="ENSSFOP00015040059.1"/>
    </source>
</evidence>
<dbReference type="SMART" id="SM00093">
    <property type="entry name" value="SERPIN"/>
    <property type="match status" value="1"/>
</dbReference>
<keyword evidence="5" id="KW-1185">Reference proteome</keyword>
<dbReference type="GO" id="GO:0004867">
    <property type="term" value="F:serine-type endopeptidase inhibitor activity"/>
    <property type="evidence" value="ECO:0007669"/>
    <property type="project" value="InterPro"/>
</dbReference>
<dbReference type="SUPFAM" id="SSF56574">
    <property type="entry name" value="Serpins"/>
    <property type="match status" value="1"/>
</dbReference>
<dbReference type="CDD" id="cd19575">
    <property type="entry name" value="serpinH2"/>
    <property type="match status" value="1"/>
</dbReference>
<dbReference type="OrthoDB" id="671595at2759"/>
<feature type="region of interest" description="Disordered" evidence="2">
    <location>
        <begin position="1"/>
        <end position="128"/>
    </location>
</feature>
<dbReference type="InterPro" id="IPR000215">
    <property type="entry name" value="Serpin_fam"/>
</dbReference>
<dbReference type="Gene3D" id="2.30.39.10">
    <property type="entry name" value="Alpha-1-antitrypsin, domain 1"/>
    <property type="match status" value="1"/>
</dbReference>
<sequence length="556" mass="59809">MSAQTSGWGGQEAAHRGPLAPPSGGEGNCGAQRRARGRVARPEQLRAAKFPPGARTRNDCEQREGTEETFRVSADRQHTAEARSRAQPPAPPPPALPRRTHPVPPWREGGSADGHGGAKARSLAASEPALAPSSSSSVRIARFPAMQPAVSPVLICLLPSLVLLPRLVILKDLAGAEALLSAVGGASWTLALRLYQAMRADNVQNPVFSPLLLGSSLSAVGRGAKGTTAGQFQDILGASSLPTPEQDKALASVYGANGTSFRLHSSSALFAGSATALDASFLKEARTRFRVDHVVLGWEDKRATREALHTWARGGMGNADAAQLTGELEVKSGAVVLANALNFKGFWDKGFEDDEQDLRSFLGTTYTKVPMMHKSGIYRHYEDMKNMVQVVELGLWGGRSSMILLLPFHAESLIRLDKILTQELLVEWLGKLTEQSMAISLPRMRLNSALSLQKYLSSLGLTDAWDVQKADFSVAAGQVANLGRLHLGGVLHWASLELCPESGQDNGQVEDKAIKRPKLFYADHAFIILVKDNTTGALLLMGALDHTKEPMLHDEL</sequence>
<feature type="compositionally biased region" description="Basic and acidic residues" evidence="2">
    <location>
        <begin position="56"/>
        <end position="84"/>
    </location>
</feature>
<dbReference type="Gene3D" id="3.30.497.10">
    <property type="entry name" value="Antithrombin, subunit I, domain 2"/>
    <property type="match status" value="1"/>
</dbReference>
<dbReference type="InterPro" id="IPR036186">
    <property type="entry name" value="Serpin_sf"/>
</dbReference>
<proteinExistence type="inferred from homology"/>
<protein>
    <submittedName>
        <fullName evidence="4">Serine (or cysteine) peptidase inhibitor, clade H, member 2</fullName>
    </submittedName>
</protein>
<evidence type="ECO:0000259" key="3">
    <source>
        <dbReference type="SMART" id="SM00093"/>
    </source>
</evidence>
<dbReference type="GO" id="GO:0005615">
    <property type="term" value="C:extracellular space"/>
    <property type="evidence" value="ECO:0007669"/>
    <property type="project" value="InterPro"/>
</dbReference>
<gene>
    <name evidence="4" type="primary">serpinh2</name>
</gene>
<dbReference type="AlphaFoldDB" id="A0A8C9SQN5"/>
<dbReference type="InterPro" id="IPR042178">
    <property type="entry name" value="Serpin_sf_1"/>
</dbReference>
<dbReference type="GeneTree" id="ENSGT00940000167281"/>
<feature type="domain" description="Serpin" evidence="3">
    <location>
        <begin position="192"/>
        <end position="547"/>
    </location>
</feature>
<dbReference type="PANTHER" id="PTHR11461:SF290">
    <property type="entry name" value="SERINE (OR CYSTEINE) PEPTIDASE INHIBITOR, CLADE H, MEMBER 2"/>
    <property type="match status" value="1"/>
</dbReference>
<organism evidence="4 5">
    <name type="scientific">Scleropages formosus</name>
    <name type="common">Asian bonytongue</name>
    <name type="synonym">Osteoglossum formosum</name>
    <dbReference type="NCBI Taxonomy" id="113540"/>
    <lineage>
        <taxon>Eukaryota</taxon>
        <taxon>Metazoa</taxon>
        <taxon>Chordata</taxon>
        <taxon>Craniata</taxon>
        <taxon>Vertebrata</taxon>
        <taxon>Euteleostomi</taxon>
        <taxon>Actinopterygii</taxon>
        <taxon>Neopterygii</taxon>
        <taxon>Teleostei</taxon>
        <taxon>Osteoglossocephala</taxon>
        <taxon>Osteoglossomorpha</taxon>
        <taxon>Osteoglossiformes</taxon>
        <taxon>Osteoglossidae</taxon>
        <taxon>Scleropages</taxon>
    </lineage>
</organism>
<accession>A0A8C9SQN5</accession>
<dbReference type="PANTHER" id="PTHR11461">
    <property type="entry name" value="SERINE PROTEASE INHIBITOR, SERPIN"/>
    <property type="match status" value="1"/>
</dbReference>
<dbReference type="InterPro" id="IPR023796">
    <property type="entry name" value="Serpin_dom"/>
</dbReference>
<name>A0A8C9SQN5_SCLFO</name>
<dbReference type="Pfam" id="PF00079">
    <property type="entry name" value="Serpin"/>
    <property type="match status" value="1"/>
</dbReference>
<evidence type="ECO:0000313" key="5">
    <source>
        <dbReference type="Proteomes" id="UP000694397"/>
    </source>
</evidence>
<dbReference type="InterPro" id="IPR042185">
    <property type="entry name" value="Serpin_sf_2"/>
</dbReference>
<dbReference type="GO" id="GO:0030199">
    <property type="term" value="P:collagen fibril organization"/>
    <property type="evidence" value="ECO:0007669"/>
    <property type="project" value="TreeGrafter"/>
</dbReference>